<evidence type="ECO:0000256" key="1">
    <source>
        <dbReference type="SAM" id="MobiDB-lite"/>
    </source>
</evidence>
<dbReference type="Proteomes" id="UP001152795">
    <property type="component" value="Unassembled WGS sequence"/>
</dbReference>
<evidence type="ECO:0000313" key="2">
    <source>
        <dbReference type="EMBL" id="CAB4041452.1"/>
    </source>
</evidence>
<proteinExistence type="predicted"/>
<feature type="non-terminal residue" evidence="2">
    <location>
        <position position="112"/>
    </location>
</feature>
<accession>A0A7D9K6A0</accession>
<feature type="compositionally biased region" description="Polar residues" evidence="1">
    <location>
        <begin position="31"/>
        <end position="53"/>
    </location>
</feature>
<feature type="region of interest" description="Disordered" evidence="1">
    <location>
        <begin position="1"/>
        <end position="54"/>
    </location>
</feature>
<evidence type="ECO:0000313" key="3">
    <source>
        <dbReference type="Proteomes" id="UP001152795"/>
    </source>
</evidence>
<comment type="caution">
    <text evidence="2">The sequence shown here is derived from an EMBL/GenBank/DDBJ whole genome shotgun (WGS) entry which is preliminary data.</text>
</comment>
<dbReference type="EMBL" id="CACRXK020028348">
    <property type="protein sequence ID" value="CAB4041452.1"/>
    <property type="molecule type" value="Genomic_DNA"/>
</dbReference>
<organism evidence="2 3">
    <name type="scientific">Paramuricea clavata</name>
    <name type="common">Red gorgonian</name>
    <name type="synonym">Violescent sea-whip</name>
    <dbReference type="NCBI Taxonomy" id="317549"/>
    <lineage>
        <taxon>Eukaryota</taxon>
        <taxon>Metazoa</taxon>
        <taxon>Cnidaria</taxon>
        <taxon>Anthozoa</taxon>
        <taxon>Octocorallia</taxon>
        <taxon>Malacalcyonacea</taxon>
        <taxon>Plexauridae</taxon>
        <taxon>Paramuricea</taxon>
    </lineage>
</organism>
<sequence length="112" mass="11822">GNADVSPGASGGLAENQYELDGEPSGGVDNTYDTVNNPGATGTKSKPPENTTPDVYAAVDKKNREGKPLYATLDSLALEQADNSKKKRDEERAGQTEYASIDFAKIGKADQE</sequence>
<reference evidence="2" key="1">
    <citation type="submission" date="2020-04" db="EMBL/GenBank/DDBJ databases">
        <authorList>
            <person name="Alioto T."/>
            <person name="Alioto T."/>
            <person name="Gomez Garrido J."/>
        </authorList>
    </citation>
    <scope>NUCLEOTIDE SEQUENCE</scope>
    <source>
        <strain evidence="2">A484AB</strain>
    </source>
</reference>
<name>A0A7D9K6A0_PARCT</name>
<keyword evidence="3" id="KW-1185">Reference proteome</keyword>
<dbReference type="AlphaFoldDB" id="A0A7D9K6A0"/>
<protein>
    <submittedName>
        <fullName evidence="2">Uncharacterized protein</fullName>
    </submittedName>
</protein>
<dbReference type="OrthoDB" id="10616900at2759"/>
<gene>
    <name evidence="2" type="ORF">PACLA_8A012306</name>
</gene>